<keyword evidence="3" id="KW-0472">Membrane</keyword>
<dbReference type="OMA" id="CHENKLA"/>
<feature type="region of interest" description="Disordered" evidence="2">
    <location>
        <begin position="619"/>
        <end position="710"/>
    </location>
</feature>
<feature type="region of interest" description="Disordered" evidence="2">
    <location>
        <begin position="436"/>
        <end position="534"/>
    </location>
</feature>
<organism evidence="4 5">
    <name type="scientific">Patiria miniata</name>
    <name type="common">Bat star</name>
    <name type="synonym">Asterina miniata</name>
    <dbReference type="NCBI Taxonomy" id="46514"/>
    <lineage>
        <taxon>Eukaryota</taxon>
        <taxon>Metazoa</taxon>
        <taxon>Echinodermata</taxon>
        <taxon>Eleutherozoa</taxon>
        <taxon>Asterozoa</taxon>
        <taxon>Asteroidea</taxon>
        <taxon>Valvatacea</taxon>
        <taxon>Valvatida</taxon>
        <taxon>Asterinidae</taxon>
        <taxon>Patiria</taxon>
    </lineage>
</organism>
<dbReference type="Proteomes" id="UP000887568">
    <property type="component" value="Unplaced"/>
</dbReference>
<dbReference type="EnsemblMetazoa" id="XM_038213363.1">
    <property type="protein sequence ID" value="XP_038069291.1"/>
    <property type="gene ID" value="LOC119738463"/>
</dbReference>
<feature type="region of interest" description="Disordered" evidence="2">
    <location>
        <begin position="559"/>
        <end position="591"/>
    </location>
</feature>
<feature type="compositionally biased region" description="Acidic residues" evidence="2">
    <location>
        <begin position="524"/>
        <end position="534"/>
    </location>
</feature>
<feature type="compositionally biased region" description="Low complexity" evidence="2">
    <location>
        <begin position="676"/>
        <end position="688"/>
    </location>
</feature>
<keyword evidence="3" id="KW-0812">Transmembrane</keyword>
<dbReference type="AlphaFoldDB" id="A0A914B1B8"/>
<feature type="compositionally biased region" description="Basic and acidic residues" evidence="2">
    <location>
        <begin position="11"/>
        <end position="35"/>
    </location>
</feature>
<dbReference type="RefSeq" id="XP_038069291.1">
    <property type="nucleotide sequence ID" value="XM_038213363.1"/>
</dbReference>
<evidence type="ECO:0000313" key="5">
    <source>
        <dbReference type="Proteomes" id="UP000887568"/>
    </source>
</evidence>
<feature type="compositionally biased region" description="Polar residues" evidence="2">
    <location>
        <begin position="85"/>
        <end position="100"/>
    </location>
</feature>
<keyword evidence="1" id="KW-0175">Coiled coil</keyword>
<dbReference type="GeneID" id="119738463"/>
<sequence>MPWTTKQTSRNSEKIPWTDEAKNTGKRSGRDRYRLDTGPVLRRRSETRVAALGPMTRWAVMVWVCCEMAGPTQADAAPTTPTGDVSSTSQPEGATNPSNYTEDRYNKAFFTMLLVLLVPLIAYVTAIMIKIVCPVDKDPSTWCGRGRGTHPRIGPDSAGGEDETDKTWGEERRLRNAVFMLFSLDKTEEEEREEEQESQQIEAAMRRLQARRMSMAARQRSRDDILGVNGRSAKTDSLLGLLPGTAERILEGDAEDLGDSDDRRQEGGTGEDTTSEKPSKSEDDTDENGDVVKSNPNAVLEVNGCCAHSTNSSQENPTATGQTIVVVKREDTRAEKTPDYVEGVTHKQQRANIDADRVNMDDTNTGESAADDSVKPALPEMSSTFAHHDSCSNVGEITGSKQELNKHVCCPGAKNVDEAEVKTSATTNVLLFSRRPNRSSTDVDNCVESASKQPHEKVSEGPSCPDLKQSLDGSFNSSSNVDPTTVNAKQSQGRANENVSCLDLEEPNVPLENHPSASVTFDSLADDDDDDDDIPTCSEIKQDSGESLKRYCNVVTKVNNDSKPPQERTAKKSSCLDAKEQDPNARPLQDNSRAGIINYCNADVCHENKLADADEYSIGSDRRTDHSDAMSTEQSSHGNADLQSWGSYGELAISRQPPGTAPPRNDNHDDRSSVASPGEQSSSPGSQQALLGDRRSSPASLKGSLEIIRI</sequence>
<name>A0A914B1B8_PATMI</name>
<reference evidence="4" key="1">
    <citation type="submission" date="2022-11" db="UniProtKB">
        <authorList>
            <consortium name="EnsemblMetazoa"/>
        </authorList>
    </citation>
    <scope>IDENTIFICATION</scope>
</reference>
<feature type="compositionally biased region" description="Polar residues" evidence="2">
    <location>
        <begin position="438"/>
        <end position="452"/>
    </location>
</feature>
<feature type="region of interest" description="Disordered" evidence="2">
    <location>
        <begin position="249"/>
        <end position="293"/>
    </location>
</feature>
<feature type="compositionally biased region" description="Polar residues" evidence="2">
    <location>
        <begin position="629"/>
        <end position="646"/>
    </location>
</feature>
<proteinExistence type="predicted"/>
<feature type="region of interest" description="Disordered" evidence="2">
    <location>
        <begin position="74"/>
        <end position="100"/>
    </location>
</feature>
<protein>
    <submittedName>
        <fullName evidence="4">Uncharacterized protein</fullName>
    </submittedName>
</protein>
<accession>A0A914B1B8</accession>
<feature type="compositionally biased region" description="Low complexity" evidence="2">
    <location>
        <begin position="74"/>
        <end position="84"/>
    </location>
</feature>
<evidence type="ECO:0000256" key="3">
    <source>
        <dbReference type="SAM" id="Phobius"/>
    </source>
</evidence>
<keyword evidence="3" id="KW-1133">Transmembrane helix</keyword>
<keyword evidence="5" id="KW-1185">Reference proteome</keyword>
<dbReference type="OrthoDB" id="10659131at2759"/>
<feature type="region of interest" description="Disordered" evidence="2">
    <location>
        <begin position="144"/>
        <end position="169"/>
    </location>
</feature>
<feature type="transmembrane region" description="Helical" evidence="3">
    <location>
        <begin position="108"/>
        <end position="129"/>
    </location>
</feature>
<feature type="region of interest" description="Disordered" evidence="2">
    <location>
        <begin position="1"/>
        <end position="35"/>
    </location>
</feature>
<evidence type="ECO:0000256" key="1">
    <source>
        <dbReference type="SAM" id="Coils"/>
    </source>
</evidence>
<feature type="compositionally biased region" description="Polar residues" evidence="2">
    <location>
        <begin position="1"/>
        <end position="10"/>
    </location>
</feature>
<evidence type="ECO:0000313" key="4">
    <source>
        <dbReference type="EnsemblMetazoa" id="XP_038069291.1"/>
    </source>
</evidence>
<evidence type="ECO:0000256" key="2">
    <source>
        <dbReference type="SAM" id="MobiDB-lite"/>
    </source>
</evidence>
<feature type="coiled-coil region" evidence="1">
    <location>
        <begin position="184"/>
        <end position="211"/>
    </location>
</feature>
<feature type="compositionally biased region" description="Polar residues" evidence="2">
    <location>
        <begin position="471"/>
        <end position="499"/>
    </location>
</feature>